<dbReference type="EMBL" id="JAGKQM010000018">
    <property type="protein sequence ID" value="KAH0864320.1"/>
    <property type="molecule type" value="Genomic_DNA"/>
</dbReference>
<evidence type="ECO:0000313" key="3">
    <source>
        <dbReference type="Proteomes" id="UP000824890"/>
    </source>
</evidence>
<feature type="region of interest" description="Disordered" evidence="1">
    <location>
        <begin position="215"/>
        <end position="240"/>
    </location>
</feature>
<protein>
    <submittedName>
        <fullName evidence="2">Uncharacterized protein</fullName>
    </submittedName>
</protein>
<evidence type="ECO:0000256" key="1">
    <source>
        <dbReference type="SAM" id="MobiDB-lite"/>
    </source>
</evidence>
<evidence type="ECO:0000313" key="2">
    <source>
        <dbReference type="EMBL" id="KAH0864320.1"/>
    </source>
</evidence>
<proteinExistence type="predicted"/>
<keyword evidence="3" id="KW-1185">Reference proteome</keyword>
<accession>A0ABQ7Y7Y3</accession>
<gene>
    <name evidence="2" type="ORF">HID58_081531</name>
</gene>
<name>A0ABQ7Y7Y3_BRANA</name>
<dbReference type="Proteomes" id="UP000824890">
    <property type="component" value="Unassembled WGS sequence"/>
</dbReference>
<sequence length="240" mass="25833">MVSLKQLIMRQILCKRGPSPIYKQFLTPGGTGDVPPPLRCDCSDSWQQGTSNSVRHIAVSTRRLMQGKVTLQYVILLILHSICLDIVHPCRLVSKDTGNTSAASLFRGYVKVERLTMADHNEFIITTPSQVVQLALEFVSPAFLNFGGVKFLAPSVPRNFSGLSHPLPACTATILMLLVSSGLFDGFDWEMTNLHNISACEAGSVDMQEALTTGAAPSGAANKKSPAGAASKMAKKAWTA</sequence>
<organism evidence="2 3">
    <name type="scientific">Brassica napus</name>
    <name type="common">Rape</name>
    <dbReference type="NCBI Taxonomy" id="3708"/>
    <lineage>
        <taxon>Eukaryota</taxon>
        <taxon>Viridiplantae</taxon>
        <taxon>Streptophyta</taxon>
        <taxon>Embryophyta</taxon>
        <taxon>Tracheophyta</taxon>
        <taxon>Spermatophyta</taxon>
        <taxon>Magnoliopsida</taxon>
        <taxon>eudicotyledons</taxon>
        <taxon>Gunneridae</taxon>
        <taxon>Pentapetalae</taxon>
        <taxon>rosids</taxon>
        <taxon>malvids</taxon>
        <taxon>Brassicales</taxon>
        <taxon>Brassicaceae</taxon>
        <taxon>Brassiceae</taxon>
        <taxon>Brassica</taxon>
    </lineage>
</organism>
<reference evidence="2 3" key="1">
    <citation type="submission" date="2021-05" db="EMBL/GenBank/DDBJ databases">
        <title>Genome Assembly of Synthetic Allotetraploid Brassica napus Reveals Homoeologous Exchanges between Subgenomes.</title>
        <authorList>
            <person name="Davis J.T."/>
        </authorList>
    </citation>
    <scope>NUCLEOTIDE SEQUENCE [LARGE SCALE GENOMIC DNA]</scope>
    <source>
        <strain evidence="3">cv. Da-Ae</strain>
        <tissue evidence="2">Seedling</tissue>
    </source>
</reference>
<comment type="caution">
    <text evidence="2">The sequence shown here is derived from an EMBL/GenBank/DDBJ whole genome shotgun (WGS) entry which is preliminary data.</text>
</comment>